<feature type="region of interest" description="Disordered" evidence="1">
    <location>
        <begin position="458"/>
        <end position="564"/>
    </location>
</feature>
<protein>
    <submittedName>
        <fullName evidence="2">Uncharacterized protein</fullName>
    </submittedName>
</protein>
<feature type="compositionally biased region" description="Low complexity" evidence="1">
    <location>
        <begin position="529"/>
        <end position="548"/>
    </location>
</feature>
<dbReference type="EMBL" id="CCAG010006176">
    <property type="status" value="NOT_ANNOTATED_CDS"/>
    <property type="molecule type" value="Genomic_DNA"/>
</dbReference>
<feature type="compositionally biased region" description="Low complexity" evidence="1">
    <location>
        <begin position="508"/>
        <end position="520"/>
    </location>
</feature>
<dbReference type="Proteomes" id="UP000092444">
    <property type="component" value="Unassembled WGS sequence"/>
</dbReference>
<accession>A0A1B0G2I8</accession>
<dbReference type="EnsemblMetazoa" id="GMOY007524-RA">
    <property type="protein sequence ID" value="GMOY007524-PA"/>
    <property type="gene ID" value="GMOY007524"/>
</dbReference>
<dbReference type="AlphaFoldDB" id="A0A1B0G2I8"/>
<evidence type="ECO:0000313" key="3">
    <source>
        <dbReference type="Proteomes" id="UP000092444"/>
    </source>
</evidence>
<proteinExistence type="predicted"/>
<name>A0A1B0G2I8_GLOMM</name>
<organism evidence="2 3">
    <name type="scientific">Glossina morsitans morsitans</name>
    <name type="common">Savannah tsetse fly</name>
    <dbReference type="NCBI Taxonomy" id="37546"/>
    <lineage>
        <taxon>Eukaryota</taxon>
        <taxon>Metazoa</taxon>
        <taxon>Ecdysozoa</taxon>
        <taxon>Arthropoda</taxon>
        <taxon>Hexapoda</taxon>
        <taxon>Insecta</taxon>
        <taxon>Pterygota</taxon>
        <taxon>Neoptera</taxon>
        <taxon>Endopterygota</taxon>
        <taxon>Diptera</taxon>
        <taxon>Brachycera</taxon>
        <taxon>Muscomorpha</taxon>
        <taxon>Hippoboscoidea</taxon>
        <taxon>Glossinidae</taxon>
        <taxon>Glossina</taxon>
    </lineage>
</organism>
<reference evidence="2" key="1">
    <citation type="submission" date="2020-05" db="UniProtKB">
        <authorList>
            <consortium name="EnsemblMetazoa"/>
        </authorList>
    </citation>
    <scope>IDENTIFICATION</scope>
    <source>
        <strain evidence="2">Yale</strain>
    </source>
</reference>
<dbReference type="VEuPathDB" id="VectorBase:GMOY007524"/>
<dbReference type="STRING" id="37546.A0A1B0G2I8"/>
<evidence type="ECO:0000313" key="2">
    <source>
        <dbReference type="EnsemblMetazoa" id="GMOY007524-PA"/>
    </source>
</evidence>
<sequence length="564" mass="63859">MITRSSNSTKIPQYTCELPSTRAHLWDPYRHGVHLPLIRLGLLAHLVCQQNLAFLAHLAYLVGLSHRPNLYVQDNQYCLLLLEHRKDLVGRIHLFDLSVHVGLLYRPAQALQLSQSSLVVYRHVVLYYQKVLASPGDRYHLWYLARLSRRVSLLALAAQESQYRPFHPLGHVDRQYQYRRAKHMVQDRLVDLFCRASHHLQTIQSWRTMQAHVAAETGPSFGTHWTLNCRTWVAHVAWHTRYSFIALEALKTPKYLDWLRYDLVYHCPLVYLLTHHGQGDQRLHNLRGIQLHPLSPTVLAGRLARDHPAALAYHVRQHLPYHHAQLLSGFQATVRTRTAGLSGNTVRTAHALKADGAMSTRHSPRTTFSCQAGPCHHELRDNLRHHEFLDFLEGLRDKCHNHHLECPYPPLFQNSQGDRRHQADHEDLVDHPDQEDRQRLHQFPGHLCHQANQRHHDLLGSHQSPSSPFTLIPRRPGKPSRPASPGMPVGPRVPCRPCFPGIPGRPGGNPSSPSNPLYPGAPFTPFAPGKPGSPDLPGLPLSPGSPISPRAPGKPGRPNSPISP</sequence>
<keyword evidence="3" id="KW-1185">Reference proteome</keyword>
<evidence type="ECO:0000256" key="1">
    <source>
        <dbReference type="SAM" id="MobiDB-lite"/>
    </source>
</evidence>